<protein>
    <submittedName>
        <fullName evidence="5">Probable transcription regulator MarR/EmrR family</fullName>
    </submittedName>
</protein>
<dbReference type="GO" id="GO:0006355">
    <property type="term" value="P:regulation of DNA-templated transcription"/>
    <property type="evidence" value="ECO:0000318"/>
    <property type="project" value="GO_Central"/>
</dbReference>
<dbReference type="InterPro" id="IPR039422">
    <property type="entry name" value="MarR/SlyA-like"/>
</dbReference>
<dbReference type="Gene3D" id="1.10.10.10">
    <property type="entry name" value="Winged helix-like DNA-binding domain superfamily/Winged helix DNA-binding domain"/>
    <property type="match status" value="1"/>
</dbReference>
<sequence>MRGRPVPLPPNWLGAKMHFDSESSPGFAIGRVAYQIRAGMAAVLKSAGWPFSPEETQTLITLLDACQPLSMNELASLMIRDPTTVKRQLDRLVEQKFVERSVSSEDARIVMVGLTRRGEQKLQTVLPLLDDLRKTTLKGISKSELEATQNVLRKMQKNLTKHISKE</sequence>
<evidence type="ECO:0000313" key="5">
    <source>
        <dbReference type="EMBL" id="CAD79147.1"/>
    </source>
</evidence>
<name>Q7UEA1_RHOBA</name>
<dbReference type="InParanoid" id="Q7UEA1"/>
<organism evidence="5 6">
    <name type="scientific">Rhodopirellula baltica (strain DSM 10527 / NCIMB 13988 / SH1)</name>
    <dbReference type="NCBI Taxonomy" id="243090"/>
    <lineage>
        <taxon>Bacteria</taxon>
        <taxon>Pseudomonadati</taxon>
        <taxon>Planctomycetota</taxon>
        <taxon>Planctomycetia</taxon>
        <taxon>Pirellulales</taxon>
        <taxon>Pirellulaceae</taxon>
        <taxon>Rhodopirellula</taxon>
    </lineage>
</organism>
<accession>Q7UEA1</accession>
<evidence type="ECO:0000256" key="1">
    <source>
        <dbReference type="ARBA" id="ARBA00023015"/>
    </source>
</evidence>
<evidence type="ECO:0000313" key="6">
    <source>
        <dbReference type="Proteomes" id="UP000001025"/>
    </source>
</evidence>
<dbReference type="GO" id="GO:0006950">
    <property type="term" value="P:response to stress"/>
    <property type="evidence" value="ECO:0000318"/>
    <property type="project" value="GO_Central"/>
</dbReference>
<dbReference type="SMART" id="SM00347">
    <property type="entry name" value="HTH_MARR"/>
    <property type="match status" value="1"/>
</dbReference>
<dbReference type="FunCoup" id="Q7UEA1">
    <property type="interactions" value="141"/>
</dbReference>
<proteinExistence type="predicted"/>
<dbReference type="InterPro" id="IPR036388">
    <property type="entry name" value="WH-like_DNA-bd_sf"/>
</dbReference>
<evidence type="ECO:0000256" key="3">
    <source>
        <dbReference type="ARBA" id="ARBA00023163"/>
    </source>
</evidence>
<dbReference type="OrthoDB" id="274490at2"/>
<dbReference type="SUPFAM" id="SSF46785">
    <property type="entry name" value="Winged helix' DNA-binding domain"/>
    <property type="match status" value="1"/>
</dbReference>
<dbReference type="EMBL" id="BX294153">
    <property type="protein sequence ID" value="CAD79147.1"/>
    <property type="molecule type" value="Genomic_DNA"/>
</dbReference>
<dbReference type="STRING" id="243090.RB11480"/>
<reference evidence="5 6" key="1">
    <citation type="journal article" date="2003" name="Proc. Natl. Acad. Sci. U.S.A.">
        <title>Complete genome sequence of the marine planctomycete Pirellula sp. strain 1.</title>
        <authorList>
            <person name="Gloeckner F.O."/>
            <person name="Kube M."/>
            <person name="Bauer M."/>
            <person name="Teeling H."/>
            <person name="Lombardot T."/>
            <person name="Ludwig W."/>
            <person name="Gade D."/>
            <person name="Beck A."/>
            <person name="Borzym K."/>
            <person name="Heitmann K."/>
            <person name="Rabus R."/>
            <person name="Schlesner H."/>
            <person name="Amann R."/>
            <person name="Reinhardt R."/>
        </authorList>
    </citation>
    <scope>NUCLEOTIDE SEQUENCE [LARGE SCALE GENOMIC DNA]</scope>
    <source>
        <strain evidence="6">DSM 10527 / NCIMB 13988 / SH1</strain>
    </source>
</reference>
<dbReference type="PROSITE" id="PS50995">
    <property type="entry name" value="HTH_MARR_2"/>
    <property type="match status" value="1"/>
</dbReference>
<feature type="domain" description="HTH marR-type" evidence="4">
    <location>
        <begin position="22"/>
        <end position="157"/>
    </location>
</feature>
<dbReference type="PANTHER" id="PTHR33164">
    <property type="entry name" value="TRANSCRIPTIONAL REGULATOR, MARR FAMILY"/>
    <property type="match status" value="1"/>
</dbReference>
<dbReference type="eggNOG" id="COG1846">
    <property type="taxonomic scope" value="Bacteria"/>
</dbReference>
<dbReference type="GO" id="GO:0003677">
    <property type="term" value="F:DNA binding"/>
    <property type="evidence" value="ECO:0007669"/>
    <property type="project" value="UniProtKB-KW"/>
</dbReference>
<dbReference type="Proteomes" id="UP000001025">
    <property type="component" value="Chromosome"/>
</dbReference>
<dbReference type="EnsemblBacteria" id="CAD79147">
    <property type="protein sequence ID" value="CAD79147"/>
    <property type="gene ID" value="RB11480"/>
</dbReference>
<evidence type="ECO:0000259" key="4">
    <source>
        <dbReference type="PROSITE" id="PS50995"/>
    </source>
</evidence>
<dbReference type="PANTHER" id="PTHR33164:SF64">
    <property type="entry name" value="TRANSCRIPTIONAL REGULATOR SLYA"/>
    <property type="match status" value="1"/>
</dbReference>
<gene>
    <name evidence="5" type="ordered locus">RB11480</name>
</gene>
<dbReference type="InterPro" id="IPR000835">
    <property type="entry name" value="HTH_MarR-typ"/>
</dbReference>
<dbReference type="PRINTS" id="PR00598">
    <property type="entry name" value="HTHMARR"/>
</dbReference>
<dbReference type="PATRIC" id="fig|243090.15.peg.5557"/>
<dbReference type="InterPro" id="IPR036390">
    <property type="entry name" value="WH_DNA-bd_sf"/>
</dbReference>
<evidence type="ECO:0000256" key="2">
    <source>
        <dbReference type="ARBA" id="ARBA00023125"/>
    </source>
</evidence>
<dbReference type="HOGENOM" id="CLU_083287_18_6_0"/>
<keyword evidence="6" id="KW-1185">Reference proteome</keyword>
<keyword evidence="2" id="KW-0238">DNA-binding</keyword>
<dbReference type="GO" id="GO:0003700">
    <property type="term" value="F:DNA-binding transcription factor activity"/>
    <property type="evidence" value="ECO:0007669"/>
    <property type="project" value="InterPro"/>
</dbReference>
<keyword evidence="3" id="KW-0804">Transcription</keyword>
<dbReference type="AlphaFoldDB" id="Q7UEA1"/>
<keyword evidence="1" id="KW-0805">Transcription regulation</keyword>
<dbReference type="Pfam" id="PF01047">
    <property type="entry name" value="MarR"/>
    <property type="match status" value="1"/>
</dbReference>
<dbReference type="KEGG" id="rba:RB11480"/>